<sequence>AEEGRGWDPRPGPPCPPAAEYHLPRHPLRHRRPERPGGRPARQGRRGLLVRAV</sequence>
<feature type="non-terminal residue" evidence="2">
    <location>
        <position position="1"/>
    </location>
</feature>
<feature type="compositionally biased region" description="Low complexity" evidence="1">
    <location>
        <begin position="38"/>
        <end position="53"/>
    </location>
</feature>
<dbReference type="AlphaFoldDB" id="A0A6J4UZV5"/>
<dbReference type="EMBL" id="CADCWN010000106">
    <property type="protein sequence ID" value="CAA9565450.1"/>
    <property type="molecule type" value="Genomic_DNA"/>
</dbReference>
<reference evidence="2" key="1">
    <citation type="submission" date="2020-02" db="EMBL/GenBank/DDBJ databases">
        <authorList>
            <person name="Meier V. D."/>
        </authorList>
    </citation>
    <scope>NUCLEOTIDE SEQUENCE</scope>
    <source>
        <strain evidence="2">AVDCRST_MAG18</strain>
    </source>
</reference>
<feature type="region of interest" description="Disordered" evidence="1">
    <location>
        <begin position="1"/>
        <end position="53"/>
    </location>
</feature>
<evidence type="ECO:0000256" key="1">
    <source>
        <dbReference type="SAM" id="MobiDB-lite"/>
    </source>
</evidence>
<feature type="compositionally biased region" description="Basic residues" evidence="1">
    <location>
        <begin position="24"/>
        <end position="33"/>
    </location>
</feature>
<evidence type="ECO:0000313" key="2">
    <source>
        <dbReference type="EMBL" id="CAA9565450.1"/>
    </source>
</evidence>
<name>A0A6J4UZV5_9BACT</name>
<protein>
    <submittedName>
        <fullName evidence="2">Uncharacterized protein</fullName>
    </submittedName>
</protein>
<organism evidence="2">
    <name type="scientific">uncultured Thermomicrobiales bacterium</name>
    <dbReference type="NCBI Taxonomy" id="1645740"/>
    <lineage>
        <taxon>Bacteria</taxon>
        <taxon>Pseudomonadati</taxon>
        <taxon>Thermomicrobiota</taxon>
        <taxon>Thermomicrobia</taxon>
        <taxon>Thermomicrobiales</taxon>
        <taxon>environmental samples</taxon>
    </lineage>
</organism>
<proteinExistence type="predicted"/>
<feature type="non-terminal residue" evidence="2">
    <location>
        <position position="53"/>
    </location>
</feature>
<accession>A0A6J4UZV5</accession>
<gene>
    <name evidence="2" type="ORF">AVDCRST_MAG18-1438</name>
</gene>